<feature type="region of interest" description="Disordered" evidence="2">
    <location>
        <begin position="158"/>
        <end position="182"/>
    </location>
</feature>
<feature type="domain" description="Zn(2)-C6 fungal-type" evidence="3">
    <location>
        <begin position="82"/>
        <end position="112"/>
    </location>
</feature>
<comment type="caution">
    <text evidence="4">The sequence shown here is derived from an EMBL/GenBank/DDBJ whole genome shotgun (WGS) entry which is preliminary data.</text>
</comment>
<feature type="compositionally biased region" description="Low complexity" evidence="2">
    <location>
        <begin position="160"/>
        <end position="180"/>
    </location>
</feature>
<dbReference type="PANTHER" id="PTHR47657">
    <property type="entry name" value="STEROL REGULATORY ELEMENT-BINDING PROTEIN ECM22"/>
    <property type="match status" value="1"/>
</dbReference>
<dbReference type="PANTHER" id="PTHR47657:SF13">
    <property type="entry name" value="ZN(2)-C6 FUNGAL-TYPE DOMAIN-CONTAINING PROTEIN-RELATED"/>
    <property type="match status" value="1"/>
</dbReference>
<dbReference type="InterPro" id="IPR052400">
    <property type="entry name" value="Zn2-C6_fungal_TF"/>
</dbReference>
<dbReference type="CDD" id="cd00067">
    <property type="entry name" value="GAL4"/>
    <property type="match status" value="1"/>
</dbReference>
<dbReference type="EMBL" id="NKUJ01000338">
    <property type="protein sequence ID" value="RMJ07489.1"/>
    <property type="molecule type" value="Genomic_DNA"/>
</dbReference>
<keyword evidence="5" id="KW-1185">Reference proteome</keyword>
<evidence type="ECO:0000256" key="1">
    <source>
        <dbReference type="ARBA" id="ARBA00023242"/>
    </source>
</evidence>
<dbReference type="InterPro" id="IPR036864">
    <property type="entry name" value="Zn2-C6_fun-type_DNA-bd_sf"/>
</dbReference>
<dbReference type="PROSITE" id="PS50048">
    <property type="entry name" value="ZN2_CY6_FUNGAL_2"/>
    <property type="match status" value="1"/>
</dbReference>
<feature type="compositionally biased region" description="Basic residues" evidence="2">
    <location>
        <begin position="70"/>
        <end position="80"/>
    </location>
</feature>
<feature type="compositionally biased region" description="Polar residues" evidence="2">
    <location>
        <begin position="55"/>
        <end position="69"/>
    </location>
</feature>
<dbReference type="OrthoDB" id="416217at2759"/>
<organism evidence="4 5">
    <name type="scientific">Fusarium kuroshium</name>
    <dbReference type="NCBI Taxonomy" id="2010991"/>
    <lineage>
        <taxon>Eukaryota</taxon>
        <taxon>Fungi</taxon>
        <taxon>Dikarya</taxon>
        <taxon>Ascomycota</taxon>
        <taxon>Pezizomycotina</taxon>
        <taxon>Sordariomycetes</taxon>
        <taxon>Hypocreomycetidae</taxon>
        <taxon>Hypocreales</taxon>
        <taxon>Nectriaceae</taxon>
        <taxon>Fusarium</taxon>
        <taxon>Fusarium solani species complex</taxon>
    </lineage>
</organism>
<sequence>MRILDCVRVIVAHYLFGCISTLLEDDSFIYFYLNILNASKLLQDIACNNPCSSASKQATMEPTSNSALSRQHRRPHRKSRNGCLNCKKRKVKCDETKPMCFNCMRFNVPCSFDPHSPPTYGPIPKALSDELEASQKTLPHRGPGRPRKDWAALGNSLREATAPGSPTSNASTSSSGSPPADSEACSLNIVDADLMLHFVHHTAGTLSKPNDSIGLFWRNNVPRIGFSHHFVLHLIYALAGFHLSYLEPAGSDDRARHRSIATQHSEVGLKKLNETLSSITEGNCGALYVAATLVSYCAFAAGPTSPNDLLVCKVGDEATIHQLPLIHGVRLIRQTVDPATLFSGLLEPLAESGPDQEVESSTHPHIDWSEPFARLHQWLTTNPSINMTIYDHALSSLSSIYEANYGNEKGLCKTASSNQLILGWLYRLQETFIAALKRQEPPALLIFAYYTPLIATLEEAWFLEGWSEHLVDSIKGMLSDELSTFMEWPANVVGKVSKIQARI</sequence>
<evidence type="ECO:0000313" key="4">
    <source>
        <dbReference type="EMBL" id="RMJ07489.1"/>
    </source>
</evidence>
<evidence type="ECO:0000259" key="3">
    <source>
        <dbReference type="PROSITE" id="PS50048"/>
    </source>
</evidence>
<keyword evidence="1" id="KW-0539">Nucleus</keyword>
<dbReference type="Proteomes" id="UP000277212">
    <property type="component" value="Unassembled WGS sequence"/>
</dbReference>
<dbReference type="AlphaFoldDB" id="A0A3M2RQL0"/>
<evidence type="ECO:0000256" key="2">
    <source>
        <dbReference type="SAM" id="MobiDB-lite"/>
    </source>
</evidence>
<dbReference type="GO" id="GO:0000981">
    <property type="term" value="F:DNA-binding transcription factor activity, RNA polymerase II-specific"/>
    <property type="evidence" value="ECO:0007669"/>
    <property type="project" value="InterPro"/>
</dbReference>
<dbReference type="Pfam" id="PF00172">
    <property type="entry name" value="Zn_clus"/>
    <property type="match status" value="1"/>
</dbReference>
<protein>
    <recommendedName>
        <fullName evidence="3">Zn(2)-C6 fungal-type domain-containing protein</fullName>
    </recommendedName>
</protein>
<reference evidence="4 5" key="1">
    <citation type="submission" date="2017-06" db="EMBL/GenBank/DDBJ databases">
        <title>Comparative genomic analysis of Ambrosia Fusariam Clade fungi.</title>
        <authorList>
            <person name="Stajich J.E."/>
            <person name="Carrillo J."/>
            <person name="Kijimoto T."/>
            <person name="Eskalen A."/>
            <person name="O'Donnell K."/>
            <person name="Kasson M."/>
        </authorList>
    </citation>
    <scope>NUCLEOTIDE SEQUENCE [LARGE SCALE GENOMIC DNA]</scope>
    <source>
        <strain evidence="4">UCR3666</strain>
    </source>
</reference>
<name>A0A3M2RQL0_9HYPO</name>
<dbReference type="GO" id="GO:0008270">
    <property type="term" value="F:zinc ion binding"/>
    <property type="evidence" value="ECO:0007669"/>
    <property type="project" value="InterPro"/>
</dbReference>
<dbReference type="InterPro" id="IPR001138">
    <property type="entry name" value="Zn2Cys6_DnaBD"/>
</dbReference>
<accession>A0A3M2RQL0</accession>
<dbReference type="SMART" id="SM00066">
    <property type="entry name" value="GAL4"/>
    <property type="match status" value="1"/>
</dbReference>
<feature type="region of interest" description="Disordered" evidence="2">
    <location>
        <begin position="55"/>
        <end position="80"/>
    </location>
</feature>
<gene>
    <name evidence="4" type="ORF">CDV36_012904</name>
</gene>
<dbReference type="SUPFAM" id="SSF57701">
    <property type="entry name" value="Zn2/Cys6 DNA-binding domain"/>
    <property type="match status" value="1"/>
</dbReference>
<evidence type="ECO:0000313" key="5">
    <source>
        <dbReference type="Proteomes" id="UP000277212"/>
    </source>
</evidence>
<dbReference type="STRING" id="2010991.A0A3M2RQL0"/>
<proteinExistence type="predicted"/>
<dbReference type="Gene3D" id="4.10.240.10">
    <property type="entry name" value="Zn(2)-C6 fungal-type DNA-binding domain"/>
    <property type="match status" value="1"/>
</dbReference>
<dbReference type="PROSITE" id="PS00463">
    <property type="entry name" value="ZN2_CY6_FUNGAL_1"/>
    <property type="match status" value="1"/>
</dbReference>